<dbReference type="SUPFAM" id="SSF52743">
    <property type="entry name" value="Subtilisin-like"/>
    <property type="match status" value="1"/>
</dbReference>
<evidence type="ECO:0000256" key="7">
    <source>
        <dbReference type="ARBA" id="ARBA00022825"/>
    </source>
</evidence>
<reference evidence="15 16" key="1">
    <citation type="submission" date="2020-10" db="EMBL/GenBank/DDBJ databases">
        <title>The Coptis chinensis genome and diversification of protoberbering-type alkaloids.</title>
        <authorList>
            <person name="Wang B."/>
            <person name="Shu S."/>
            <person name="Song C."/>
            <person name="Liu Y."/>
        </authorList>
    </citation>
    <scope>NUCLEOTIDE SEQUENCE [LARGE SCALE GENOMIC DNA]</scope>
    <source>
        <strain evidence="15">HL-2020</strain>
        <tissue evidence="15">Leaf</tissue>
    </source>
</reference>
<feature type="domain" description="Peptidase S8/S53" evidence="11">
    <location>
        <begin position="155"/>
        <end position="610"/>
    </location>
</feature>
<dbReference type="InterPro" id="IPR000209">
    <property type="entry name" value="Peptidase_S8/S53_dom"/>
</dbReference>
<keyword evidence="4 10" id="KW-0645">Protease</keyword>
<dbReference type="Pfam" id="PF17766">
    <property type="entry name" value="fn3_6"/>
    <property type="match status" value="1"/>
</dbReference>
<dbReference type="GO" id="GO:0004252">
    <property type="term" value="F:serine-type endopeptidase activity"/>
    <property type="evidence" value="ECO:0007669"/>
    <property type="project" value="UniProtKB-UniRule"/>
</dbReference>
<evidence type="ECO:0000256" key="8">
    <source>
        <dbReference type="ARBA" id="ARBA00023180"/>
    </source>
</evidence>
<dbReference type="AlphaFoldDB" id="A0A835LPM8"/>
<gene>
    <name evidence="15" type="ORF">IFM89_031554</name>
</gene>
<keyword evidence="8" id="KW-0325">Glycoprotein</keyword>
<dbReference type="InterPro" id="IPR034197">
    <property type="entry name" value="Peptidases_S8_3"/>
</dbReference>
<evidence type="ECO:0000256" key="4">
    <source>
        <dbReference type="ARBA" id="ARBA00022670"/>
    </source>
</evidence>
<keyword evidence="16" id="KW-1185">Reference proteome</keyword>
<evidence type="ECO:0000256" key="5">
    <source>
        <dbReference type="ARBA" id="ARBA00022729"/>
    </source>
</evidence>
<accession>A0A835LPM8</accession>
<feature type="active site" description="Charge relay system" evidence="9 10">
    <location>
        <position position="237"/>
    </location>
</feature>
<feature type="domain" description="Subtilisin-like protease fibronectin type-III" evidence="14">
    <location>
        <begin position="678"/>
        <end position="782"/>
    </location>
</feature>
<dbReference type="EMBL" id="JADFTS010000006">
    <property type="protein sequence ID" value="KAF9602785.1"/>
    <property type="molecule type" value="Genomic_DNA"/>
</dbReference>
<feature type="active site" description="Charge relay system" evidence="9 10">
    <location>
        <position position="566"/>
    </location>
</feature>
<dbReference type="InterPro" id="IPR036852">
    <property type="entry name" value="Peptidase_S8/S53_dom_sf"/>
</dbReference>
<dbReference type="GO" id="GO:0005576">
    <property type="term" value="C:extracellular region"/>
    <property type="evidence" value="ECO:0007669"/>
    <property type="project" value="UniProtKB-SubCell"/>
</dbReference>
<evidence type="ECO:0000259" key="12">
    <source>
        <dbReference type="Pfam" id="PF02225"/>
    </source>
</evidence>
<evidence type="ECO:0000256" key="1">
    <source>
        <dbReference type="ARBA" id="ARBA00004613"/>
    </source>
</evidence>
<dbReference type="PRINTS" id="PR00723">
    <property type="entry name" value="SUBTILISIN"/>
</dbReference>
<dbReference type="Pfam" id="PF05922">
    <property type="entry name" value="Inhibitor_I9"/>
    <property type="match status" value="1"/>
</dbReference>
<comment type="similarity">
    <text evidence="2 10">Belongs to the peptidase S8 family.</text>
</comment>
<dbReference type="InterPro" id="IPR045051">
    <property type="entry name" value="SBT"/>
</dbReference>
<protein>
    <submittedName>
        <fullName evidence="15">Uncharacterized protein</fullName>
    </submittedName>
</protein>
<evidence type="ECO:0000256" key="10">
    <source>
        <dbReference type="PROSITE-ProRule" id="PRU01240"/>
    </source>
</evidence>
<dbReference type="InterPro" id="IPR003137">
    <property type="entry name" value="PA_domain"/>
</dbReference>
<keyword evidence="5" id="KW-0732">Signal</keyword>
<sequence>MYISNKVLDFQALEPLFHVPKSLAMEHLNTFYFLFSLLYLSHIATSSTEQRGAYRIHMDVSAIPAPFSNPHNWYTSTLSSLSSQDGIAPIHLYTYKHVLDGFSAVLSKSQLEQLEKMPGHIVTYEEQFGEAHTTHTPKFLGLKKNAGLWPAGNFGDDMIVGILDTGIYPESESFNDHGMPPVPLRWRGACESGTEFNSSNCNRKLIGARSFSKALKQLNRTISAPEDYDSARDFFGHGTHTSSTAVGSKVEDADYFGYAKGTAIGVAPLARLAMYKVLFANDSFVSAASDTLAGMDQAIEDGVDLMSLSLGFPETTFDSNPIAVGAFAAMEKGIFVSCSAGNSGPHAYTIHNGAPWITTVGAGTIDREFLAYVTLGDGTTTIKGKSVYPEDLLISNVSLYYGHGNTSKQNCKGNYLNSIEVLGKIVFCSFSNQTYVTDQMNEVARAGAKGAIFATDSAKFLSPEDFYMPFVAISPTAGGIVEEYLRRISEAKVDIKFLKTELGTKPAPQVADFSSRGPNRRAPWVLKPDILAPGVDVLAAWPPNKAFTPIGNDYLFTDYALLSGTSMSSPHLVGVATLLKSAHRGWSSAAIRSAIMTTADVIDNTNGLITDMSSGTAGTPLDFGAGHVNPNKALDPGLVYDIETKDYINFLCALNYTSTQIKVITRRSNYACDQASLDLNYPSFIIILNNTNTTSYTFKRVLTNVGDSASTYHAAIGAPLGMKIVIKPATLTFGSKYSKAEFTMEVEIDVVGYRTTSNYIGNYGYIVWYEVEGKHLVRSPIVSAFAPSRP</sequence>
<dbReference type="Gene3D" id="2.60.40.2310">
    <property type="match status" value="1"/>
</dbReference>
<evidence type="ECO:0000313" key="15">
    <source>
        <dbReference type="EMBL" id="KAF9602785.1"/>
    </source>
</evidence>
<dbReference type="InterPro" id="IPR037045">
    <property type="entry name" value="S8pro/Inhibitor_I9_sf"/>
</dbReference>
<keyword evidence="7 10" id="KW-0720">Serine protease</keyword>
<comment type="subcellular location">
    <subcellularLocation>
        <location evidence="1">Secreted</location>
    </subcellularLocation>
</comment>
<organism evidence="15 16">
    <name type="scientific">Coptis chinensis</name>
    <dbReference type="NCBI Taxonomy" id="261450"/>
    <lineage>
        <taxon>Eukaryota</taxon>
        <taxon>Viridiplantae</taxon>
        <taxon>Streptophyta</taxon>
        <taxon>Embryophyta</taxon>
        <taxon>Tracheophyta</taxon>
        <taxon>Spermatophyta</taxon>
        <taxon>Magnoliopsida</taxon>
        <taxon>Ranunculales</taxon>
        <taxon>Ranunculaceae</taxon>
        <taxon>Coptidoideae</taxon>
        <taxon>Coptis</taxon>
    </lineage>
</organism>
<feature type="active site" description="Charge relay system" evidence="9 10">
    <location>
        <position position="164"/>
    </location>
</feature>
<evidence type="ECO:0000259" key="11">
    <source>
        <dbReference type="Pfam" id="PF00082"/>
    </source>
</evidence>
<dbReference type="Gene3D" id="3.30.70.80">
    <property type="entry name" value="Peptidase S8 propeptide/proteinase inhibitor I9"/>
    <property type="match status" value="1"/>
</dbReference>
<feature type="domain" description="PA" evidence="12">
    <location>
        <begin position="407"/>
        <end position="478"/>
    </location>
</feature>
<dbReference type="Proteomes" id="UP000631114">
    <property type="component" value="Unassembled WGS sequence"/>
</dbReference>
<name>A0A835LPM8_9MAGN</name>
<dbReference type="GO" id="GO:0006508">
    <property type="term" value="P:proteolysis"/>
    <property type="evidence" value="ECO:0007669"/>
    <property type="project" value="UniProtKB-KW"/>
</dbReference>
<dbReference type="InterPro" id="IPR015500">
    <property type="entry name" value="Peptidase_S8_subtilisin-rel"/>
</dbReference>
<dbReference type="Gene3D" id="3.40.50.200">
    <property type="entry name" value="Peptidase S8/S53 domain"/>
    <property type="match status" value="1"/>
</dbReference>
<comment type="caution">
    <text evidence="15">The sequence shown here is derived from an EMBL/GenBank/DDBJ whole genome shotgun (WGS) entry which is preliminary data.</text>
</comment>
<evidence type="ECO:0000259" key="13">
    <source>
        <dbReference type="Pfam" id="PF05922"/>
    </source>
</evidence>
<dbReference type="InterPro" id="IPR010259">
    <property type="entry name" value="S8pro/Inhibitor_I9"/>
</dbReference>
<dbReference type="FunFam" id="3.40.50.200:FF:000006">
    <property type="entry name" value="Subtilisin-like protease SBT1.5"/>
    <property type="match status" value="1"/>
</dbReference>
<dbReference type="CDD" id="cd04852">
    <property type="entry name" value="Peptidases_S8_3"/>
    <property type="match status" value="1"/>
</dbReference>
<evidence type="ECO:0000256" key="6">
    <source>
        <dbReference type="ARBA" id="ARBA00022801"/>
    </source>
</evidence>
<feature type="domain" description="Inhibitor I9" evidence="13">
    <location>
        <begin position="56"/>
        <end position="127"/>
    </location>
</feature>
<dbReference type="Gene3D" id="3.50.30.30">
    <property type="match status" value="1"/>
</dbReference>
<evidence type="ECO:0000256" key="2">
    <source>
        <dbReference type="ARBA" id="ARBA00011073"/>
    </source>
</evidence>
<evidence type="ECO:0000256" key="3">
    <source>
        <dbReference type="ARBA" id="ARBA00022525"/>
    </source>
</evidence>
<evidence type="ECO:0000313" key="16">
    <source>
        <dbReference type="Proteomes" id="UP000631114"/>
    </source>
</evidence>
<evidence type="ECO:0000259" key="14">
    <source>
        <dbReference type="Pfam" id="PF17766"/>
    </source>
</evidence>
<keyword evidence="6 10" id="KW-0378">Hydrolase</keyword>
<dbReference type="CDD" id="cd02120">
    <property type="entry name" value="PA_subtilisin_like"/>
    <property type="match status" value="1"/>
</dbReference>
<keyword evidence="3" id="KW-0964">Secreted</keyword>
<proteinExistence type="inferred from homology"/>
<dbReference type="PANTHER" id="PTHR10795">
    <property type="entry name" value="PROPROTEIN CONVERTASE SUBTILISIN/KEXIN"/>
    <property type="match status" value="1"/>
</dbReference>
<dbReference type="Pfam" id="PF00082">
    <property type="entry name" value="Peptidase_S8"/>
    <property type="match status" value="1"/>
</dbReference>
<dbReference type="Pfam" id="PF02225">
    <property type="entry name" value="PA"/>
    <property type="match status" value="1"/>
</dbReference>
<dbReference type="PROSITE" id="PS51892">
    <property type="entry name" value="SUBTILASE"/>
    <property type="match status" value="1"/>
</dbReference>
<dbReference type="InterPro" id="IPR041469">
    <property type="entry name" value="Subtilisin-like_FN3"/>
</dbReference>
<dbReference type="FunFam" id="3.30.70.80:FF:000003">
    <property type="entry name" value="Subtilisin-like protease SBT1.9"/>
    <property type="match status" value="1"/>
</dbReference>
<dbReference type="OrthoDB" id="206201at2759"/>
<evidence type="ECO:0000256" key="9">
    <source>
        <dbReference type="PIRSR" id="PIRSR615500-1"/>
    </source>
</evidence>